<reference evidence="1 2" key="1">
    <citation type="submission" date="2018-12" db="EMBL/GenBank/DDBJ databases">
        <title>Genomic taxonomy of the Vibrionaceae family.</title>
        <authorList>
            <person name="Gomez-Gil B."/>
            <person name="Enciso-Ibarra K."/>
        </authorList>
    </citation>
    <scope>NUCLEOTIDE SEQUENCE [LARGE SCALE GENOMIC DNA]</scope>
    <source>
        <strain evidence="1 2">CAIM 594</strain>
    </source>
</reference>
<protein>
    <submittedName>
        <fullName evidence="1">Uncharacterized protein</fullName>
    </submittedName>
</protein>
<dbReference type="InterPro" id="IPR036693">
    <property type="entry name" value="TF_LuxR_autoind-bd_dom_sf"/>
</dbReference>
<organism evidence="1 2">
    <name type="scientific">Vibrio pectenicida</name>
    <dbReference type="NCBI Taxonomy" id="62763"/>
    <lineage>
        <taxon>Bacteria</taxon>
        <taxon>Pseudomonadati</taxon>
        <taxon>Pseudomonadota</taxon>
        <taxon>Gammaproteobacteria</taxon>
        <taxon>Vibrionales</taxon>
        <taxon>Vibrionaceae</taxon>
        <taxon>Vibrio</taxon>
    </lineage>
</organism>
<gene>
    <name evidence="1" type="ORF">EJA03_07160</name>
</gene>
<keyword evidence="2" id="KW-1185">Reference proteome</keyword>
<dbReference type="Proteomes" id="UP000269041">
    <property type="component" value="Unassembled WGS sequence"/>
</dbReference>
<comment type="caution">
    <text evidence="1">The sequence shown here is derived from an EMBL/GenBank/DDBJ whole genome shotgun (WGS) entry which is preliminary data.</text>
</comment>
<accession>A0A427U547</accession>
<proteinExistence type="predicted"/>
<dbReference type="AlphaFoldDB" id="A0A427U547"/>
<evidence type="ECO:0000313" key="2">
    <source>
        <dbReference type="Proteomes" id="UP000269041"/>
    </source>
</evidence>
<name>A0A427U547_9VIBR</name>
<dbReference type="SUPFAM" id="SSF75516">
    <property type="entry name" value="Pheromone-binding domain of LuxR-like quorum-sensing transcription factors"/>
    <property type="match status" value="1"/>
</dbReference>
<dbReference type="EMBL" id="RSFA01000023">
    <property type="protein sequence ID" value="RSD31799.1"/>
    <property type="molecule type" value="Genomic_DNA"/>
</dbReference>
<evidence type="ECO:0000313" key="1">
    <source>
        <dbReference type="EMBL" id="RSD31799.1"/>
    </source>
</evidence>
<sequence>MKSDCESLKEKLNIDLYSLYIESNRNVSVISNLPSDVKKIYRKENLYLIDPMLNNDKEGVFMTKNNRDPQEVEFNEKIRKMIQYQ</sequence>